<evidence type="ECO:0000256" key="3">
    <source>
        <dbReference type="RuleBase" id="RU000363"/>
    </source>
</evidence>
<dbReference type="InterPro" id="IPR020904">
    <property type="entry name" value="Sc_DH/Rdtase_CS"/>
</dbReference>
<proteinExistence type="inferred from homology"/>
<protein>
    <submittedName>
        <fullName evidence="5">Short chain dehydrogenase</fullName>
    </submittedName>
</protein>
<keyword evidence="6" id="KW-1185">Reference proteome</keyword>
<dbReference type="RefSeq" id="WP_188752910.1">
    <property type="nucleotide sequence ID" value="NZ_BMIK01000016.1"/>
</dbReference>
<dbReference type="Proteomes" id="UP000597338">
    <property type="component" value="Unassembled WGS sequence"/>
</dbReference>
<sequence>MNGALHNKTVIITGASSGIGLACAEAFARQGASLVLGARRYVDLCAISQSLEVRYGIRAVAVQCDVANEMDCRALVQQAVTTFGGVDVLVNNAGVSMRALFADLDLSVLRRLMDVNFWGTVYCTKYAIGELLRSKGSVVAVSSIAGYRGLPGRTGYSASKFAIHGFMESLRVENLKTGLHVMLACPGFTASNIRQTALDAAGSAHGETSMDEDKMMTAEEVAGRIVQGVLRRKRALVMTRQGKLAVLMNKLLPAWVDKQVYKLFAKEKNPLVK</sequence>
<accession>A0ABQ1MIQ4</accession>
<dbReference type="EMBL" id="BMIK01000016">
    <property type="protein sequence ID" value="GGC41196.1"/>
    <property type="molecule type" value="Genomic_DNA"/>
</dbReference>
<dbReference type="Gene3D" id="3.40.50.720">
    <property type="entry name" value="NAD(P)-binding Rossmann-like Domain"/>
    <property type="match status" value="1"/>
</dbReference>
<evidence type="ECO:0000256" key="2">
    <source>
        <dbReference type="ARBA" id="ARBA00023002"/>
    </source>
</evidence>
<dbReference type="PRINTS" id="PR00080">
    <property type="entry name" value="SDRFAMILY"/>
</dbReference>
<gene>
    <name evidence="5" type="ORF">GCM10011386_36570</name>
</gene>
<evidence type="ECO:0000259" key="4">
    <source>
        <dbReference type="SMART" id="SM00822"/>
    </source>
</evidence>
<comment type="caution">
    <text evidence="5">The sequence shown here is derived from an EMBL/GenBank/DDBJ whole genome shotgun (WGS) entry which is preliminary data.</text>
</comment>
<dbReference type="InterPro" id="IPR002347">
    <property type="entry name" value="SDR_fam"/>
</dbReference>
<dbReference type="InterPro" id="IPR036291">
    <property type="entry name" value="NAD(P)-bd_dom_sf"/>
</dbReference>
<dbReference type="NCBIfam" id="NF004825">
    <property type="entry name" value="PRK06181.1"/>
    <property type="match status" value="1"/>
</dbReference>
<keyword evidence="2" id="KW-0560">Oxidoreductase</keyword>
<dbReference type="SUPFAM" id="SSF51735">
    <property type="entry name" value="NAD(P)-binding Rossmann-fold domains"/>
    <property type="match status" value="1"/>
</dbReference>
<dbReference type="PANTHER" id="PTHR44196:SF1">
    <property type="entry name" value="DEHYDROGENASE_REDUCTASE SDR FAMILY MEMBER 7B"/>
    <property type="match status" value="1"/>
</dbReference>
<evidence type="ECO:0000313" key="6">
    <source>
        <dbReference type="Proteomes" id="UP000597338"/>
    </source>
</evidence>
<dbReference type="SMART" id="SM00822">
    <property type="entry name" value="PKS_KR"/>
    <property type="match status" value="1"/>
</dbReference>
<feature type="domain" description="Ketoreductase" evidence="4">
    <location>
        <begin position="8"/>
        <end position="196"/>
    </location>
</feature>
<dbReference type="PANTHER" id="PTHR44196">
    <property type="entry name" value="DEHYDROGENASE/REDUCTASE SDR FAMILY MEMBER 7B"/>
    <property type="match status" value="1"/>
</dbReference>
<reference evidence="6" key="1">
    <citation type="journal article" date="2019" name="Int. J. Syst. Evol. Microbiol.">
        <title>The Global Catalogue of Microorganisms (GCM) 10K type strain sequencing project: providing services to taxonomists for standard genome sequencing and annotation.</title>
        <authorList>
            <consortium name="The Broad Institute Genomics Platform"/>
            <consortium name="The Broad Institute Genome Sequencing Center for Infectious Disease"/>
            <person name="Wu L."/>
            <person name="Ma J."/>
        </authorList>
    </citation>
    <scope>NUCLEOTIDE SEQUENCE [LARGE SCALE GENOMIC DNA]</scope>
    <source>
        <strain evidence="6">CGMCC 1.15342</strain>
    </source>
</reference>
<dbReference type="InterPro" id="IPR057326">
    <property type="entry name" value="KR_dom"/>
</dbReference>
<evidence type="ECO:0000256" key="1">
    <source>
        <dbReference type="ARBA" id="ARBA00006484"/>
    </source>
</evidence>
<name>A0ABQ1MIQ4_9SPHI</name>
<dbReference type="Pfam" id="PF00106">
    <property type="entry name" value="adh_short"/>
    <property type="match status" value="1"/>
</dbReference>
<organism evidence="5 6">
    <name type="scientific">Parapedobacter defluvii</name>
    <dbReference type="NCBI Taxonomy" id="2045106"/>
    <lineage>
        <taxon>Bacteria</taxon>
        <taxon>Pseudomonadati</taxon>
        <taxon>Bacteroidota</taxon>
        <taxon>Sphingobacteriia</taxon>
        <taxon>Sphingobacteriales</taxon>
        <taxon>Sphingobacteriaceae</taxon>
        <taxon>Parapedobacter</taxon>
    </lineage>
</organism>
<dbReference type="PRINTS" id="PR00081">
    <property type="entry name" value="GDHRDH"/>
</dbReference>
<comment type="similarity">
    <text evidence="1 3">Belongs to the short-chain dehydrogenases/reductases (SDR) family.</text>
</comment>
<dbReference type="PROSITE" id="PS00061">
    <property type="entry name" value="ADH_SHORT"/>
    <property type="match status" value="1"/>
</dbReference>
<evidence type="ECO:0000313" key="5">
    <source>
        <dbReference type="EMBL" id="GGC41196.1"/>
    </source>
</evidence>